<keyword evidence="5 7" id="KW-0547">Nucleotide-binding</keyword>
<keyword evidence="6 7" id="KW-0067">ATP-binding</keyword>
<evidence type="ECO:0000256" key="7">
    <source>
        <dbReference type="HAMAP-Rule" id="MF_00065"/>
    </source>
</evidence>
<feature type="domain" description="APS kinase" evidence="9">
    <location>
        <begin position="10"/>
        <end position="160"/>
    </location>
</feature>
<dbReference type="InterPro" id="IPR059117">
    <property type="entry name" value="APS_kinase_dom"/>
</dbReference>
<comment type="catalytic activity">
    <reaction evidence="1 7 8">
        <text>adenosine 5'-phosphosulfate + ATP = 3'-phosphoadenylyl sulfate + ADP + H(+)</text>
        <dbReference type="Rhea" id="RHEA:24152"/>
        <dbReference type="ChEBI" id="CHEBI:15378"/>
        <dbReference type="ChEBI" id="CHEBI:30616"/>
        <dbReference type="ChEBI" id="CHEBI:58243"/>
        <dbReference type="ChEBI" id="CHEBI:58339"/>
        <dbReference type="ChEBI" id="CHEBI:456216"/>
        <dbReference type="EC" id="2.7.1.25"/>
    </reaction>
</comment>
<dbReference type="GO" id="GO:0005737">
    <property type="term" value="C:cytoplasm"/>
    <property type="evidence" value="ECO:0007669"/>
    <property type="project" value="TreeGrafter"/>
</dbReference>
<dbReference type="HAMAP" id="MF_00065">
    <property type="entry name" value="Adenylyl_sulf_kinase"/>
    <property type="match status" value="1"/>
</dbReference>
<evidence type="ECO:0000259" key="9">
    <source>
        <dbReference type="Pfam" id="PF01583"/>
    </source>
</evidence>
<dbReference type="InterPro" id="IPR027417">
    <property type="entry name" value="P-loop_NTPase"/>
</dbReference>
<dbReference type="GO" id="GO:0005524">
    <property type="term" value="F:ATP binding"/>
    <property type="evidence" value="ECO:0007669"/>
    <property type="project" value="UniProtKB-UniRule"/>
</dbReference>
<dbReference type="PANTHER" id="PTHR42700:SF1">
    <property type="entry name" value="SULFATE ADENYLYLTRANSFERASE"/>
    <property type="match status" value="1"/>
</dbReference>
<dbReference type="GO" id="GO:0010134">
    <property type="term" value="P:sulfate assimilation via adenylyl sulfate reduction"/>
    <property type="evidence" value="ECO:0007669"/>
    <property type="project" value="TreeGrafter"/>
</dbReference>
<evidence type="ECO:0000256" key="3">
    <source>
        <dbReference type="ARBA" id="ARBA00012121"/>
    </source>
</evidence>
<evidence type="ECO:0000256" key="1">
    <source>
        <dbReference type="ARBA" id="ARBA00001823"/>
    </source>
</evidence>
<dbReference type="EMBL" id="PRDL01000001">
    <property type="protein sequence ID" value="MBE8718568.1"/>
    <property type="molecule type" value="Genomic_DNA"/>
</dbReference>
<evidence type="ECO:0000256" key="2">
    <source>
        <dbReference type="ARBA" id="ARBA00004806"/>
    </source>
</evidence>
<dbReference type="GO" id="GO:0004020">
    <property type="term" value="F:adenylylsulfate kinase activity"/>
    <property type="evidence" value="ECO:0007669"/>
    <property type="project" value="UniProtKB-UniRule"/>
</dbReference>
<dbReference type="EC" id="2.7.1.25" evidence="3 7"/>
<keyword evidence="7" id="KW-0597">Phosphoprotein</keyword>
<dbReference type="Proteomes" id="UP000652567">
    <property type="component" value="Unassembled WGS sequence"/>
</dbReference>
<dbReference type="NCBIfam" id="TIGR00455">
    <property type="entry name" value="apsK"/>
    <property type="match status" value="1"/>
</dbReference>
<evidence type="ECO:0000313" key="10">
    <source>
        <dbReference type="EMBL" id="MBE8718568.1"/>
    </source>
</evidence>
<evidence type="ECO:0000256" key="4">
    <source>
        <dbReference type="ARBA" id="ARBA00022679"/>
    </source>
</evidence>
<organism evidence="10 11">
    <name type="scientific">Cellvibrio polysaccharolyticus</name>
    <dbReference type="NCBI Taxonomy" id="2082724"/>
    <lineage>
        <taxon>Bacteria</taxon>
        <taxon>Pseudomonadati</taxon>
        <taxon>Pseudomonadota</taxon>
        <taxon>Gammaproteobacteria</taxon>
        <taxon>Cellvibrionales</taxon>
        <taxon>Cellvibrionaceae</taxon>
        <taxon>Cellvibrio</taxon>
    </lineage>
</organism>
<dbReference type="RefSeq" id="WP_193911238.1">
    <property type="nucleotide sequence ID" value="NZ_PRDL01000001.1"/>
</dbReference>
<evidence type="ECO:0000256" key="6">
    <source>
        <dbReference type="ARBA" id="ARBA00022840"/>
    </source>
</evidence>
<dbReference type="Gene3D" id="3.40.50.300">
    <property type="entry name" value="P-loop containing nucleotide triphosphate hydrolases"/>
    <property type="match status" value="1"/>
</dbReference>
<sequence length="185" mass="20834">MPHHQSQLYRPCVIWFTGLSGAGKTTTASFLLQALQQRGLPCYLLDGDELRKGLCCELGFSESDREENVRRIGEAARLLMDAGMITLVAVIAPMRHMREKLRARFAEGEYLEVFVDTPLSVCEERDIKGLYKKSRSGSLKNFTGIDSRYETPLAPDIHLKTANTSIDNNMDQLIKMLVAREIVRG</sequence>
<evidence type="ECO:0000256" key="5">
    <source>
        <dbReference type="ARBA" id="ARBA00022741"/>
    </source>
</evidence>
<dbReference type="InterPro" id="IPR002891">
    <property type="entry name" value="APS"/>
</dbReference>
<dbReference type="GO" id="GO:0004781">
    <property type="term" value="F:sulfate adenylyltransferase (ATP) activity"/>
    <property type="evidence" value="ECO:0007669"/>
    <property type="project" value="TreeGrafter"/>
</dbReference>
<keyword evidence="4 7" id="KW-0808">Transferase</keyword>
<dbReference type="SUPFAM" id="SSF52540">
    <property type="entry name" value="P-loop containing nucleoside triphosphate hydrolases"/>
    <property type="match status" value="1"/>
</dbReference>
<feature type="binding site" evidence="7">
    <location>
        <begin position="18"/>
        <end position="25"/>
    </location>
    <ligand>
        <name>ATP</name>
        <dbReference type="ChEBI" id="CHEBI:30616"/>
    </ligand>
</feature>
<proteinExistence type="inferred from homology"/>
<comment type="caution">
    <text evidence="10">The sequence shown here is derived from an EMBL/GenBank/DDBJ whole genome shotgun (WGS) entry which is preliminary data.</text>
</comment>
<dbReference type="Pfam" id="PF01583">
    <property type="entry name" value="APS_kinase"/>
    <property type="match status" value="1"/>
</dbReference>
<evidence type="ECO:0000256" key="8">
    <source>
        <dbReference type="RuleBase" id="RU004347"/>
    </source>
</evidence>
<keyword evidence="11" id="KW-1185">Reference proteome</keyword>
<name>A0A928V4E4_9GAMM</name>
<accession>A0A928V4E4</accession>
<dbReference type="GO" id="GO:0070814">
    <property type="term" value="P:hydrogen sulfide biosynthetic process"/>
    <property type="evidence" value="ECO:0007669"/>
    <property type="project" value="UniProtKB-UniRule"/>
</dbReference>
<comment type="caution">
    <text evidence="7">Lacks conserved residue(s) required for the propagation of feature annotation.</text>
</comment>
<comment type="pathway">
    <text evidence="2 7 8">Sulfur metabolism; hydrogen sulfide biosynthesis; sulfite from sulfate: step 2/3.</text>
</comment>
<gene>
    <name evidence="7 10" type="primary">cysC</name>
    <name evidence="10" type="ORF">C4F51_15400</name>
</gene>
<dbReference type="NCBIfam" id="NF003013">
    <property type="entry name" value="PRK03846.1"/>
    <property type="match status" value="1"/>
</dbReference>
<reference evidence="10" key="1">
    <citation type="submission" date="2018-07" db="EMBL/GenBank/DDBJ databases">
        <title>Genome assembly of strain Ka43.</title>
        <authorList>
            <person name="Kukolya J."/>
            <person name="Nagy I."/>
            <person name="Horvath B."/>
            <person name="Toth A."/>
        </authorList>
    </citation>
    <scope>NUCLEOTIDE SEQUENCE</scope>
    <source>
        <strain evidence="10">KB43</strain>
    </source>
</reference>
<keyword evidence="7 8" id="KW-0418">Kinase</keyword>
<protein>
    <recommendedName>
        <fullName evidence="3 7">Adenylyl-sulfate kinase</fullName>
        <ecNumber evidence="3 7">2.7.1.25</ecNumber>
    </recommendedName>
    <alternativeName>
        <fullName evidence="7">APS kinase</fullName>
    </alternativeName>
    <alternativeName>
        <fullName evidence="7">ATP adenosine-5'-phosphosulfate 3'-phosphotransferase</fullName>
    </alternativeName>
    <alternativeName>
        <fullName evidence="7">Adenosine-5'-phosphosulfate kinase</fullName>
    </alternativeName>
</protein>
<dbReference type="PANTHER" id="PTHR42700">
    <property type="entry name" value="SULFATE ADENYLYLTRANSFERASE"/>
    <property type="match status" value="1"/>
</dbReference>
<comment type="function">
    <text evidence="7 8">Catalyzes the synthesis of activated sulfate.</text>
</comment>
<dbReference type="GO" id="GO:0019379">
    <property type="term" value="P:sulfate assimilation, phosphoadenylyl sulfate reduction by phosphoadenylyl-sulfate reductase (thioredoxin)"/>
    <property type="evidence" value="ECO:0007669"/>
    <property type="project" value="TreeGrafter"/>
</dbReference>
<dbReference type="InterPro" id="IPR050512">
    <property type="entry name" value="Sulf_AdTrans/APS_kinase"/>
</dbReference>
<comment type="similarity">
    <text evidence="7 8">Belongs to the APS kinase family.</text>
</comment>
<dbReference type="AlphaFoldDB" id="A0A928V4E4"/>
<dbReference type="CDD" id="cd02027">
    <property type="entry name" value="APSK"/>
    <property type="match status" value="1"/>
</dbReference>
<evidence type="ECO:0000313" key="11">
    <source>
        <dbReference type="Proteomes" id="UP000652567"/>
    </source>
</evidence>